<proteinExistence type="inferred from homology"/>
<dbReference type="PROSITE" id="PS51257">
    <property type="entry name" value="PROKAR_LIPOPROTEIN"/>
    <property type="match status" value="1"/>
</dbReference>
<evidence type="ECO:0000256" key="6">
    <source>
        <dbReference type="ARBA" id="ARBA00023136"/>
    </source>
</evidence>
<evidence type="ECO:0000313" key="11">
    <source>
        <dbReference type="Proteomes" id="UP000824083"/>
    </source>
</evidence>
<evidence type="ECO:0000256" key="1">
    <source>
        <dbReference type="ARBA" id="ARBA00004141"/>
    </source>
</evidence>
<feature type="transmembrane region" description="Helical" evidence="8">
    <location>
        <begin position="67"/>
        <end position="84"/>
    </location>
</feature>
<feature type="domain" description="GtrA/DPMS transmembrane" evidence="9">
    <location>
        <begin position="11"/>
        <end position="119"/>
    </location>
</feature>
<name>A0A9D1IGR8_9BURK</name>
<evidence type="ECO:0000256" key="4">
    <source>
        <dbReference type="ARBA" id="ARBA00022692"/>
    </source>
</evidence>
<dbReference type="InterPro" id="IPR016480">
    <property type="entry name" value="Glc_translocase_bactprenl-link"/>
</dbReference>
<feature type="transmembrane region" description="Helical" evidence="8">
    <location>
        <begin position="96"/>
        <end position="118"/>
    </location>
</feature>
<gene>
    <name evidence="10" type="ORF">IAC56_01865</name>
</gene>
<protein>
    <submittedName>
        <fullName evidence="10">GtrA family protein</fullName>
    </submittedName>
</protein>
<keyword evidence="4 8" id="KW-0812">Transmembrane</keyword>
<dbReference type="InterPro" id="IPR051401">
    <property type="entry name" value="GtrA_CellWall_Glycosyl"/>
</dbReference>
<evidence type="ECO:0000256" key="2">
    <source>
        <dbReference type="ARBA" id="ARBA00009399"/>
    </source>
</evidence>
<comment type="similarity">
    <text evidence="2">Belongs to the GtrA family.</text>
</comment>
<keyword evidence="3" id="KW-0813">Transport</keyword>
<organism evidence="10 11">
    <name type="scientific">Candidatus Aphodousia faecigallinarum</name>
    <dbReference type="NCBI Taxonomy" id="2840677"/>
    <lineage>
        <taxon>Bacteria</taxon>
        <taxon>Pseudomonadati</taxon>
        <taxon>Pseudomonadota</taxon>
        <taxon>Betaproteobacteria</taxon>
        <taxon>Burkholderiales</taxon>
        <taxon>Sutterellaceae</taxon>
        <taxon>Sutterellaceae incertae sedis</taxon>
        <taxon>Candidatus Aphodousia</taxon>
    </lineage>
</organism>
<dbReference type="PIRSF" id="PIRSF006298">
    <property type="entry name" value="GtrA_prd"/>
    <property type="match status" value="1"/>
</dbReference>
<comment type="function">
    <text evidence="7">Involved in O antigen modification. Involved in the translocation of bactoprenol-linked glucose across the cytoplasmic membrane.</text>
</comment>
<evidence type="ECO:0000313" key="10">
    <source>
        <dbReference type="EMBL" id="HIU37007.1"/>
    </source>
</evidence>
<dbReference type="GO" id="GO:0005886">
    <property type="term" value="C:plasma membrane"/>
    <property type="evidence" value="ECO:0007669"/>
    <property type="project" value="TreeGrafter"/>
</dbReference>
<keyword evidence="6 8" id="KW-0472">Membrane</keyword>
<dbReference type="PANTHER" id="PTHR38459:SF1">
    <property type="entry name" value="PROPHAGE BACTOPRENOL-LINKED GLUCOSE TRANSLOCASE HOMOLOG"/>
    <property type="match status" value="1"/>
</dbReference>
<reference evidence="10" key="1">
    <citation type="submission" date="2020-10" db="EMBL/GenBank/DDBJ databases">
        <authorList>
            <person name="Gilroy R."/>
        </authorList>
    </citation>
    <scope>NUCLEOTIDE SEQUENCE</scope>
    <source>
        <strain evidence="10">7463</strain>
    </source>
</reference>
<dbReference type="AlphaFoldDB" id="A0A9D1IGR8"/>
<dbReference type="GO" id="GO:0000271">
    <property type="term" value="P:polysaccharide biosynthetic process"/>
    <property type="evidence" value="ECO:0007669"/>
    <property type="project" value="InterPro"/>
</dbReference>
<feature type="transmembrane region" description="Helical" evidence="8">
    <location>
        <begin position="12"/>
        <end position="33"/>
    </location>
</feature>
<comment type="subcellular location">
    <subcellularLocation>
        <location evidence="1">Membrane</location>
        <topology evidence="1">Multi-pass membrane protein</topology>
    </subcellularLocation>
</comment>
<dbReference type="InterPro" id="IPR007267">
    <property type="entry name" value="GtrA_DPMS_TM"/>
</dbReference>
<dbReference type="Proteomes" id="UP000824083">
    <property type="component" value="Unassembled WGS sequence"/>
</dbReference>
<dbReference type="Pfam" id="PF04138">
    <property type="entry name" value="GtrA_DPMS_TM"/>
    <property type="match status" value="1"/>
</dbReference>
<evidence type="ECO:0000256" key="5">
    <source>
        <dbReference type="ARBA" id="ARBA00022989"/>
    </source>
</evidence>
<comment type="caution">
    <text evidence="10">The sequence shown here is derived from an EMBL/GenBank/DDBJ whole genome shotgun (WGS) entry which is preliminary data.</text>
</comment>
<evidence type="ECO:0000256" key="7">
    <source>
        <dbReference type="ARBA" id="ARBA00025595"/>
    </source>
</evidence>
<dbReference type="PANTHER" id="PTHR38459">
    <property type="entry name" value="PROPHAGE BACTOPRENOL-LINKED GLUCOSE TRANSLOCASE HOMOLOG"/>
    <property type="match status" value="1"/>
</dbReference>
<reference evidence="10" key="2">
    <citation type="journal article" date="2021" name="PeerJ">
        <title>Extensive microbial diversity within the chicken gut microbiome revealed by metagenomics and culture.</title>
        <authorList>
            <person name="Gilroy R."/>
            <person name="Ravi A."/>
            <person name="Getino M."/>
            <person name="Pursley I."/>
            <person name="Horton D.L."/>
            <person name="Alikhan N.F."/>
            <person name="Baker D."/>
            <person name="Gharbi K."/>
            <person name="Hall N."/>
            <person name="Watson M."/>
            <person name="Adriaenssens E.M."/>
            <person name="Foster-Nyarko E."/>
            <person name="Jarju S."/>
            <person name="Secka A."/>
            <person name="Antonio M."/>
            <person name="Oren A."/>
            <person name="Chaudhuri R.R."/>
            <person name="La Ragione R."/>
            <person name="Hildebrand F."/>
            <person name="Pallen M.J."/>
        </authorList>
    </citation>
    <scope>NUCLEOTIDE SEQUENCE</scope>
    <source>
        <strain evidence="10">7463</strain>
    </source>
</reference>
<evidence type="ECO:0000256" key="8">
    <source>
        <dbReference type="SAM" id="Phobius"/>
    </source>
</evidence>
<keyword evidence="5 8" id="KW-1133">Transmembrane helix</keyword>
<evidence type="ECO:0000259" key="9">
    <source>
        <dbReference type="Pfam" id="PF04138"/>
    </source>
</evidence>
<accession>A0A9D1IGR8</accession>
<dbReference type="EMBL" id="DVMY01000032">
    <property type="protein sequence ID" value="HIU37007.1"/>
    <property type="molecule type" value="Genomic_DNA"/>
</dbReference>
<evidence type="ECO:0000256" key="3">
    <source>
        <dbReference type="ARBA" id="ARBA00022448"/>
    </source>
</evidence>
<sequence length="120" mass="13525">MDNQVKQFLTYATIGVVNTGIHWGAFGCFYNFLDWSQSTSNLLGFLIAVTFSYVMNAKFTFKKEQNLVGYIKMVLVMASITWGIGWCADQSDWFPLITLVLSSATSLILGFVLTKLLVFR</sequence>
<feature type="transmembrane region" description="Helical" evidence="8">
    <location>
        <begin position="39"/>
        <end position="55"/>
    </location>
</feature>